<evidence type="ECO:0000313" key="2">
    <source>
        <dbReference type="Proteomes" id="UP000814140"/>
    </source>
</evidence>
<sequence>MQSRQQRGTYKPSSQSGARLAKFSVSDRGTNFEHIASVSRSSGLEKDGDTLKNFDVQEEYRVFVQGKVDDYWAKFPRNSDLSESEDRRRAEVQGNLLILFRKLREGISSSKRRDAFAVEVYETSLYLSIIFQAPAQTTSILSHLLPDLYESASTPSSSSATVLLASLHSLVIHYPSQRPYFEWLGTLPRPYTLTGEPQTWIQDVSRCLRRCEYLRLGVLTQRATLSHLIEFPPPRSGSPGSELREEAFHTLIGSLRTHARTTAWRIVRNAYREFGLRSPSTKTWIARTLLLDGSHPSENEAQDVEKARDPVDLWFTAREKLGEIGRKEGSEASWLVKLKT</sequence>
<protein>
    <submittedName>
        <fullName evidence="1">Uncharacterized protein</fullName>
    </submittedName>
</protein>
<dbReference type="EMBL" id="MU277200">
    <property type="protein sequence ID" value="KAI0064093.1"/>
    <property type="molecule type" value="Genomic_DNA"/>
</dbReference>
<accession>A0ACB8T5Q7</accession>
<dbReference type="Proteomes" id="UP000814140">
    <property type="component" value="Unassembled WGS sequence"/>
</dbReference>
<keyword evidence="2" id="KW-1185">Reference proteome</keyword>
<proteinExistence type="predicted"/>
<evidence type="ECO:0000313" key="1">
    <source>
        <dbReference type="EMBL" id="KAI0064093.1"/>
    </source>
</evidence>
<reference evidence="1" key="1">
    <citation type="submission" date="2021-03" db="EMBL/GenBank/DDBJ databases">
        <authorList>
            <consortium name="DOE Joint Genome Institute"/>
            <person name="Ahrendt S."/>
            <person name="Looney B.P."/>
            <person name="Miyauchi S."/>
            <person name="Morin E."/>
            <person name="Drula E."/>
            <person name="Courty P.E."/>
            <person name="Chicoki N."/>
            <person name="Fauchery L."/>
            <person name="Kohler A."/>
            <person name="Kuo A."/>
            <person name="Labutti K."/>
            <person name="Pangilinan J."/>
            <person name="Lipzen A."/>
            <person name="Riley R."/>
            <person name="Andreopoulos W."/>
            <person name="He G."/>
            <person name="Johnson J."/>
            <person name="Barry K.W."/>
            <person name="Grigoriev I.V."/>
            <person name="Nagy L."/>
            <person name="Hibbett D."/>
            <person name="Henrissat B."/>
            <person name="Matheny P.B."/>
            <person name="Labbe J."/>
            <person name="Martin F."/>
        </authorList>
    </citation>
    <scope>NUCLEOTIDE SEQUENCE</scope>
    <source>
        <strain evidence="1">HHB10654</strain>
    </source>
</reference>
<gene>
    <name evidence="1" type="ORF">BV25DRAFT_1933830</name>
</gene>
<comment type="caution">
    <text evidence="1">The sequence shown here is derived from an EMBL/GenBank/DDBJ whole genome shotgun (WGS) entry which is preliminary data.</text>
</comment>
<reference evidence="1" key="2">
    <citation type="journal article" date="2022" name="New Phytol.">
        <title>Evolutionary transition to the ectomycorrhizal habit in the genomes of a hyperdiverse lineage of mushroom-forming fungi.</title>
        <authorList>
            <person name="Looney B."/>
            <person name="Miyauchi S."/>
            <person name="Morin E."/>
            <person name="Drula E."/>
            <person name="Courty P.E."/>
            <person name="Kohler A."/>
            <person name="Kuo A."/>
            <person name="LaButti K."/>
            <person name="Pangilinan J."/>
            <person name="Lipzen A."/>
            <person name="Riley R."/>
            <person name="Andreopoulos W."/>
            <person name="He G."/>
            <person name="Johnson J."/>
            <person name="Nolan M."/>
            <person name="Tritt A."/>
            <person name="Barry K.W."/>
            <person name="Grigoriev I.V."/>
            <person name="Nagy L.G."/>
            <person name="Hibbett D."/>
            <person name="Henrissat B."/>
            <person name="Matheny P.B."/>
            <person name="Labbe J."/>
            <person name="Martin F.M."/>
        </authorList>
    </citation>
    <scope>NUCLEOTIDE SEQUENCE</scope>
    <source>
        <strain evidence="1">HHB10654</strain>
    </source>
</reference>
<name>A0ACB8T5Q7_9AGAM</name>
<organism evidence="1 2">
    <name type="scientific">Artomyces pyxidatus</name>
    <dbReference type="NCBI Taxonomy" id="48021"/>
    <lineage>
        <taxon>Eukaryota</taxon>
        <taxon>Fungi</taxon>
        <taxon>Dikarya</taxon>
        <taxon>Basidiomycota</taxon>
        <taxon>Agaricomycotina</taxon>
        <taxon>Agaricomycetes</taxon>
        <taxon>Russulales</taxon>
        <taxon>Auriscalpiaceae</taxon>
        <taxon>Artomyces</taxon>
    </lineage>
</organism>